<keyword evidence="4 5" id="KW-0472">Membrane</keyword>
<evidence type="ECO:0000256" key="1">
    <source>
        <dbReference type="ARBA" id="ARBA00004141"/>
    </source>
</evidence>
<comment type="caution">
    <text evidence="8">The sequence shown here is derived from an EMBL/GenBank/DDBJ whole genome shotgun (WGS) entry which is preliminary data.</text>
</comment>
<reference evidence="8" key="1">
    <citation type="submission" date="2023-03" db="EMBL/GenBank/DDBJ databases">
        <authorList>
            <person name="Steffen K."/>
            <person name="Cardenas P."/>
        </authorList>
    </citation>
    <scope>NUCLEOTIDE SEQUENCE</scope>
</reference>
<dbReference type="PANTHER" id="PTHR45692:SF1">
    <property type="entry name" value="G-PROTEIN COUPLED RECEPTORS FAMILY 2 PROFILE 2 DOMAIN-CONTAINING PROTEIN"/>
    <property type="match status" value="1"/>
</dbReference>
<feature type="domain" description="G-protein coupled receptors family 2 profile 2" evidence="7">
    <location>
        <begin position="687"/>
        <end position="829"/>
    </location>
</feature>
<evidence type="ECO:0000259" key="7">
    <source>
        <dbReference type="PROSITE" id="PS50261"/>
    </source>
</evidence>
<dbReference type="Gene3D" id="1.20.1070.10">
    <property type="entry name" value="Rhodopsin 7-helix transmembrane proteins"/>
    <property type="match status" value="1"/>
</dbReference>
<dbReference type="InterPro" id="IPR003886">
    <property type="entry name" value="NIDO_dom"/>
</dbReference>
<dbReference type="Pfam" id="PF06119">
    <property type="entry name" value="NIDO"/>
    <property type="match status" value="1"/>
</dbReference>
<feature type="signal peptide" evidence="6">
    <location>
        <begin position="1"/>
        <end position="19"/>
    </location>
</feature>
<evidence type="ECO:0000256" key="3">
    <source>
        <dbReference type="ARBA" id="ARBA00022989"/>
    </source>
</evidence>
<gene>
    <name evidence="8" type="ORF">GBAR_LOCUS10906</name>
</gene>
<dbReference type="GO" id="GO:0004930">
    <property type="term" value="F:G protein-coupled receptor activity"/>
    <property type="evidence" value="ECO:0007669"/>
    <property type="project" value="InterPro"/>
</dbReference>
<evidence type="ECO:0000256" key="6">
    <source>
        <dbReference type="SAM" id="SignalP"/>
    </source>
</evidence>
<keyword evidence="9" id="KW-1185">Reference proteome</keyword>
<evidence type="ECO:0000256" key="2">
    <source>
        <dbReference type="ARBA" id="ARBA00022692"/>
    </source>
</evidence>
<proteinExistence type="predicted"/>
<dbReference type="PANTHER" id="PTHR45692">
    <property type="entry name" value="G_PROTEIN_RECEP_F2_4 DOMAIN-CONTAINING PROTEIN"/>
    <property type="match status" value="1"/>
</dbReference>
<protein>
    <submittedName>
        <fullName evidence="8">Adhesion G-protein coupled receptor G4</fullName>
    </submittedName>
</protein>
<keyword evidence="6" id="KW-0732">Signal</keyword>
<feature type="transmembrane region" description="Helical" evidence="5">
    <location>
        <begin position="764"/>
        <end position="784"/>
    </location>
</feature>
<evidence type="ECO:0000313" key="9">
    <source>
        <dbReference type="Proteomes" id="UP001174909"/>
    </source>
</evidence>
<feature type="chain" id="PRO_5041208068" evidence="6">
    <location>
        <begin position="20"/>
        <end position="829"/>
    </location>
</feature>
<dbReference type="EMBL" id="CASHTH010001684">
    <property type="protein sequence ID" value="CAI8018057.1"/>
    <property type="molecule type" value="Genomic_DNA"/>
</dbReference>
<feature type="transmembrane region" description="Helical" evidence="5">
    <location>
        <begin position="685"/>
        <end position="711"/>
    </location>
</feature>
<dbReference type="SMART" id="SM00539">
    <property type="entry name" value="NIDO"/>
    <property type="match status" value="1"/>
</dbReference>
<dbReference type="Pfam" id="PF00002">
    <property type="entry name" value="7tm_2"/>
    <property type="match status" value="1"/>
</dbReference>
<dbReference type="GO" id="GO:0016020">
    <property type="term" value="C:membrane"/>
    <property type="evidence" value="ECO:0007669"/>
    <property type="project" value="UniProtKB-SubCell"/>
</dbReference>
<name>A0AA35WLB1_GEOBA</name>
<feature type="transmembrane region" description="Helical" evidence="5">
    <location>
        <begin position="804"/>
        <end position="825"/>
    </location>
</feature>
<feature type="transmembrane region" description="Helical" evidence="5">
    <location>
        <begin position="723"/>
        <end position="744"/>
    </location>
</feature>
<dbReference type="InterPro" id="IPR000832">
    <property type="entry name" value="GPCR_2_secretin-like"/>
</dbReference>
<dbReference type="GO" id="GO:0007166">
    <property type="term" value="P:cell surface receptor signaling pathway"/>
    <property type="evidence" value="ECO:0007669"/>
    <property type="project" value="InterPro"/>
</dbReference>
<evidence type="ECO:0000256" key="4">
    <source>
        <dbReference type="ARBA" id="ARBA00023136"/>
    </source>
</evidence>
<keyword evidence="3 5" id="KW-1133">Transmembrane helix</keyword>
<dbReference type="AlphaFoldDB" id="A0AA35WLB1"/>
<accession>A0AA35WLB1</accession>
<keyword evidence="8" id="KW-0675">Receptor</keyword>
<organism evidence="8 9">
    <name type="scientific">Geodia barretti</name>
    <name type="common">Barrett's horny sponge</name>
    <dbReference type="NCBI Taxonomy" id="519541"/>
    <lineage>
        <taxon>Eukaryota</taxon>
        <taxon>Metazoa</taxon>
        <taxon>Porifera</taxon>
        <taxon>Demospongiae</taxon>
        <taxon>Heteroscleromorpha</taxon>
        <taxon>Tetractinellida</taxon>
        <taxon>Astrophorina</taxon>
        <taxon>Geodiidae</taxon>
        <taxon>Geodia</taxon>
    </lineage>
</organism>
<dbReference type="InterPro" id="IPR017981">
    <property type="entry name" value="GPCR_2-like_7TM"/>
</dbReference>
<dbReference type="Proteomes" id="UP001174909">
    <property type="component" value="Unassembled WGS sequence"/>
</dbReference>
<dbReference type="InterPro" id="IPR046338">
    <property type="entry name" value="GAIN_dom_sf"/>
</dbReference>
<dbReference type="PROSITE" id="PS50261">
    <property type="entry name" value="G_PROTEIN_RECEP_F2_4"/>
    <property type="match status" value="1"/>
</dbReference>
<evidence type="ECO:0000256" key="5">
    <source>
        <dbReference type="SAM" id="Phobius"/>
    </source>
</evidence>
<dbReference type="GO" id="GO:0007160">
    <property type="term" value="P:cell-matrix adhesion"/>
    <property type="evidence" value="ECO:0007669"/>
    <property type="project" value="InterPro"/>
</dbReference>
<dbReference type="Gene3D" id="2.60.220.50">
    <property type="match status" value="1"/>
</dbReference>
<comment type="subcellular location">
    <subcellularLocation>
        <location evidence="1">Membrane</location>
        <topology evidence="1">Multi-pass membrane protein</topology>
    </subcellularLocation>
</comment>
<sequence>MMPHVLLLTLAVSIYCGCSTPTRRDTTPVTYLTYFALDNPMELHPLTISDVDECSSPIIVLGGIPIGKIRAPNISVCENGVILTEPTHLRSSLCVCRGEFKTCEDPGESIYAIAPFWSNINNVFATHNASISYQTFERSNSSHTRIFERVLGWISREQNMAGSIQFFPTWMLVAQWKNVHPYTRPNEIDPRTNTFETILVTDGTQTYAVFTYNCSDLGWARASNTFVASDCSFIGNYIGGSFTNYLPETRAYGLQIDNRTANISRAASCSNPTTWNNFLFNLTPQRVVNITVREETVAVVIGGAITIQFYISTFVQQDFMIKLSFVPEIPYTTENSSHYFACNGLSEAVTIAGIEIITICSAGSVNVTVLNVTEGALGEYTVSVNVDETVGDTALSNLKLEDVVLSENLLLKTSDPLLLTSDDIASASADLRDLQAAALTNANVRQNYLKTIDNLMQADGSLIVQSQIENNSSSRILDTLQEFTLNVELPANMTNETYVFDTYGFVLFDINPKQFMKRNIGANLGPPEVVKNITIPVNISFSGDIEQEGLTVFVEVNDNMSNELRLSVVVYRQENLFQNNETGANITSAVVSISGKPSSGPSLTMGFLRLVEDDESESGNEHQEVCSNFNTGGNGGRGAWSSDSCVEVSCTASDSNYTCCECHTYGHFGLLLAVTPVILDRHFEVVLVVFSYIGAATSIISIIILLITYIMAKKLRSSTSGKLLVNLGVALLGIYVFFVVGGHIRPYGETHIVDIACGINSAILHYFMLAYFGWTAAEALNLYFSLVKVFEAKSISHYTVKAGLIIWVIPLGIVAISAGAGHTFYVNDV</sequence>
<keyword evidence="2 5" id="KW-0812">Transmembrane</keyword>
<evidence type="ECO:0000313" key="8">
    <source>
        <dbReference type="EMBL" id="CAI8018057.1"/>
    </source>
</evidence>